<evidence type="ECO:0000256" key="1">
    <source>
        <dbReference type="ARBA" id="ARBA00022723"/>
    </source>
</evidence>
<dbReference type="GO" id="GO:0005829">
    <property type="term" value="C:cytosol"/>
    <property type="evidence" value="ECO:0007669"/>
    <property type="project" value="TreeGrafter"/>
</dbReference>
<protein>
    <recommendedName>
        <fullName evidence="6">S-(Hydroxymethyl)glutathione dehydrogenase</fullName>
    </recommendedName>
</protein>
<evidence type="ECO:0000256" key="2">
    <source>
        <dbReference type="ARBA" id="ARBA00022833"/>
    </source>
</evidence>
<proteinExistence type="predicted"/>
<sequence>MDYNTRLWKCKAAVAFKPRELIQIVEIDVEEPKAKEVLVKILHTSVCHTDAFTLSGDDPEGVFQE</sequence>
<dbReference type="PANTHER" id="PTHR43880:SF12">
    <property type="entry name" value="ALCOHOL DEHYDROGENASE CLASS-3"/>
    <property type="match status" value="1"/>
</dbReference>
<dbReference type="Proteomes" id="UP000067698">
    <property type="component" value="Chromosome"/>
</dbReference>
<keyword evidence="1" id="KW-0479">Metal-binding</keyword>
<organism evidence="4 5">
    <name type="scientific">Aerococcus urinaeequi</name>
    <dbReference type="NCBI Taxonomy" id="51665"/>
    <lineage>
        <taxon>Bacteria</taxon>
        <taxon>Bacillati</taxon>
        <taxon>Bacillota</taxon>
        <taxon>Bacilli</taxon>
        <taxon>Lactobacillales</taxon>
        <taxon>Aerococcaceae</taxon>
        <taxon>Aerococcus</taxon>
    </lineage>
</organism>
<reference evidence="4 5" key="1">
    <citation type="journal article" date="2016" name="Genome Announc.">
        <title>Complete Genome Sequences of Aerococcus christensenii CCUG 28831T, Aerococcus sanguinicola CCUG 43001T, Aerococcus urinae CCUG 36881T, Aerococcus urinaeequi CCUG 28094T, Aerococcus urinaehominis CCUG 42038 BT, and Aerococcus viridans CCUG 4311T.</title>
        <authorList>
            <person name="Carkaci D."/>
            <person name="Dargis R."/>
            <person name="Nielsen X.C."/>
            <person name="Skovgaard O."/>
            <person name="Fuursted K."/>
            <person name="Christensen J.J."/>
        </authorList>
    </citation>
    <scope>NUCLEOTIDE SEQUENCE [LARGE SCALE GENOMIC DNA]</scope>
    <source>
        <strain evidence="4 5">CCUG28094</strain>
    </source>
</reference>
<dbReference type="GO" id="GO:0008270">
    <property type="term" value="F:zinc ion binding"/>
    <property type="evidence" value="ECO:0007669"/>
    <property type="project" value="TreeGrafter"/>
</dbReference>
<dbReference type="InterPro" id="IPR011032">
    <property type="entry name" value="GroES-like_sf"/>
</dbReference>
<keyword evidence="3" id="KW-0520">NAD</keyword>
<evidence type="ECO:0000256" key="3">
    <source>
        <dbReference type="ARBA" id="ARBA00023027"/>
    </source>
</evidence>
<dbReference type="Gene3D" id="3.90.180.10">
    <property type="entry name" value="Medium-chain alcohol dehydrogenases, catalytic domain"/>
    <property type="match status" value="1"/>
</dbReference>
<reference evidence="5" key="2">
    <citation type="submission" date="2016-01" db="EMBL/GenBank/DDBJ databases">
        <title>Six Aerococcus type strain genome sequencing and assembly using PacBio and Illumina Hiseq.</title>
        <authorList>
            <person name="Carkaci D."/>
            <person name="Dargis R."/>
            <person name="Nielsen X.C."/>
            <person name="Skovgaard O."/>
            <person name="Fuursted K."/>
            <person name="Christensen J.J."/>
        </authorList>
    </citation>
    <scope>NUCLEOTIDE SEQUENCE [LARGE SCALE GENOMIC DNA]</scope>
    <source>
        <strain evidence="5">CCUG28094</strain>
    </source>
</reference>
<dbReference type="AlphaFoldDB" id="A0AAC8WZ89"/>
<gene>
    <name evidence="4" type="ORF">AWM74_01175</name>
</gene>
<dbReference type="GO" id="GO:0046294">
    <property type="term" value="P:formaldehyde catabolic process"/>
    <property type="evidence" value="ECO:0007669"/>
    <property type="project" value="TreeGrafter"/>
</dbReference>
<dbReference type="PANTHER" id="PTHR43880">
    <property type="entry name" value="ALCOHOL DEHYDROGENASE"/>
    <property type="match status" value="1"/>
</dbReference>
<keyword evidence="2" id="KW-0862">Zinc</keyword>
<dbReference type="GO" id="GO:0051903">
    <property type="term" value="F:S-(hydroxymethyl)glutathione dehydrogenase [NAD(P)+] activity"/>
    <property type="evidence" value="ECO:0007669"/>
    <property type="project" value="TreeGrafter"/>
</dbReference>
<evidence type="ECO:0008006" key="6">
    <source>
        <dbReference type="Google" id="ProtNLM"/>
    </source>
</evidence>
<evidence type="ECO:0000313" key="4">
    <source>
        <dbReference type="EMBL" id="AMB96928.1"/>
    </source>
</evidence>
<dbReference type="EMBL" id="CP014162">
    <property type="protein sequence ID" value="AMB96928.1"/>
    <property type="molecule type" value="Genomic_DNA"/>
</dbReference>
<evidence type="ECO:0000313" key="5">
    <source>
        <dbReference type="Proteomes" id="UP000067698"/>
    </source>
</evidence>
<dbReference type="SUPFAM" id="SSF50129">
    <property type="entry name" value="GroES-like"/>
    <property type="match status" value="1"/>
</dbReference>
<name>A0AAC8WZ89_9LACT</name>
<accession>A0AAC8WZ89</accession>